<dbReference type="PANTHER" id="PTHR37422:SF13">
    <property type="entry name" value="LIPOPOLYSACCHARIDE BIOSYNTHESIS PROTEIN PA4999-RELATED"/>
    <property type="match status" value="1"/>
</dbReference>
<evidence type="ECO:0000256" key="1">
    <source>
        <dbReference type="ARBA" id="ARBA00004141"/>
    </source>
</evidence>
<dbReference type="Gene3D" id="1.25.40.10">
    <property type="entry name" value="Tetratricopeptide repeat domain"/>
    <property type="match status" value="1"/>
</dbReference>
<evidence type="ECO:0000259" key="7">
    <source>
        <dbReference type="Pfam" id="PF04932"/>
    </source>
</evidence>
<dbReference type="SUPFAM" id="SSF48452">
    <property type="entry name" value="TPR-like"/>
    <property type="match status" value="1"/>
</dbReference>
<feature type="transmembrane region" description="Helical" evidence="6">
    <location>
        <begin position="372"/>
        <end position="400"/>
    </location>
</feature>
<accession>A0A0G0F6J8</accession>
<feature type="transmembrane region" description="Helical" evidence="6">
    <location>
        <begin position="96"/>
        <end position="114"/>
    </location>
</feature>
<feature type="transmembrane region" description="Helical" evidence="6">
    <location>
        <begin position="511"/>
        <end position="531"/>
    </location>
</feature>
<evidence type="ECO:0000256" key="5">
    <source>
        <dbReference type="PROSITE-ProRule" id="PRU00339"/>
    </source>
</evidence>
<feature type="transmembrane region" description="Helical" evidence="6">
    <location>
        <begin position="126"/>
        <end position="143"/>
    </location>
</feature>
<keyword evidence="5" id="KW-0802">TPR repeat</keyword>
<dbReference type="Pfam" id="PF04932">
    <property type="entry name" value="Wzy_C"/>
    <property type="match status" value="1"/>
</dbReference>
<feature type="transmembrane region" description="Helical" evidence="6">
    <location>
        <begin position="263"/>
        <end position="281"/>
    </location>
</feature>
<feature type="transmembrane region" description="Helical" evidence="6">
    <location>
        <begin position="12"/>
        <end position="29"/>
    </location>
</feature>
<feature type="repeat" description="TPR" evidence="5">
    <location>
        <begin position="687"/>
        <end position="720"/>
    </location>
</feature>
<dbReference type="Pfam" id="PF14559">
    <property type="entry name" value="TPR_19"/>
    <property type="match status" value="1"/>
</dbReference>
<evidence type="ECO:0000256" key="3">
    <source>
        <dbReference type="ARBA" id="ARBA00022989"/>
    </source>
</evidence>
<comment type="caution">
    <text evidence="8">The sequence shown here is derived from an EMBL/GenBank/DDBJ whole genome shotgun (WGS) entry which is preliminary data.</text>
</comment>
<dbReference type="SMART" id="SM00028">
    <property type="entry name" value="TPR"/>
    <property type="match status" value="3"/>
</dbReference>
<organism evidence="8 9">
    <name type="scientific">Candidatus Daviesbacteria bacterium GW2011_GWB1_36_5</name>
    <dbReference type="NCBI Taxonomy" id="1618426"/>
    <lineage>
        <taxon>Bacteria</taxon>
        <taxon>Candidatus Daviesiibacteriota</taxon>
    </lineage>
</organism>
<dbReference type="InterPro" id="IPR011990">
    <property type="entry name" value="TPR-like_helical_dom_sf"/>
</dbReference>
<dbReference type="PANTHER" id="PTHR37422">
    <property type="entry name" value="TEICHURONIC ACID BIOSYNTHESIS PROTEIN TUAE"/>
    <property type="match status" value="1"/>
</dbReference>
<evidence type="ECO:0000313" key="9">
    <source>
        <dbReference type="Proteomes" id="UP000034492"/>
    </source>
</evidence>
<feature type="transmembrane region" description="Helical" evidence="6">
    <location>
        <begin position="459"/>
        <end position="477"/>
    </location>
</feature>
<keyword evidence="2 6" id="KW-0812">Transmembrane</keyword>
<dbReference type="EMBL" id="LBSA01000017">
    <property type="protein sequence ID" value="KKQ09095.1"/>
    <property type="molecule type" value="Genomic_DNA"/>
</dbReference>
<dbReference type="InterPro" id="IPR019734">
    <property type="entry name" value="TPR_rpt"/>
</dbReference>
<evidence type="ECO:0000313" key="8">
    <source>
        <dbReference type="EMBL" id="KKQ09095.1"/>
    </source>
</evidence>
<name>A0A0G0F6J8_9BACT</name>
<protein>
    <recommendedName>
        <fullName evidence="7">O-antigen ligase-related domain-containing protein</fullName>
    </recommendedName>
</protein>
<sequence>MLDRIIRNSFYLLFLVTPLIFIPATSELFEYNKMMFVYILTIVVTTTWIVNMILKQRLILKRSPLDIPIFLFFLSQVISTFLSVDRHTSVWGYYSRSNGGLLSLVSYLLLYYALISNFKTEDAVKFLKAILIGGFLVSLYAIPEHFGVSPSCVLLVQRFAADCWVQDVQTRVFATLGQPNWLGAYLGMIIFPAIYFFIISENLKDKIRYYIFSASYYMALTFTLSRGAALGFLGGLGSFVVLHFGRTKLFSSSERSEPGSSNLLKPLLIILLTFLLINLLFGSALTRFKLFVEAPTPPKPQAAASTQLETGGTESGQIRLIVWKGAMDIFRAYPIFGSGLETFAYTYYNFRPTEHNLVSEWDFLYNKAHNEYLNYLATTGLVGFLTYMGMVLTFLSWGALRIFNFQFSIFNKNFKLFANANFASKNQISNFKDTFSDKLFIISILAGYVSYLVQNFFGFSVVMVALLFYIYPGFVFLKTNSLNEVTSISLLSFLTSPIKNTIYKRILYKRLVIITICLIGLMLIMTLYRYWSADTYYKNGSSYSDAGNPGQAYNFLIQAVNLNPTEPLYRIELGYAAGSAALALSQEDASKSSELEEQAQQQTSFALSNSPANISLWRTAIRTYFELSFLDPKYEQKTLEVVDRAITLAPTDPKLLFNKALILDEFNKTEEALEVLKKAIELKPNYKDAYISLGDYYLKLNKKEAAKAQYETVLKLTPNDEEVISKLNDL</sequence>
<feature type="domain" description="O-antigen ligase-related" evidence="7">
    <location>
        <begin position="218"/>
        <end position="387"/>
    </location>
</feature>
<keyword evidence="3 6" id="KW-1133">Transmembrane helix</keyword>
<dbReference type="PROSITE" id="PS50005">
    <property type="entry name" value="TPR"/>
    <property type="match status" value="3"/>
</dbReference>
<evidence type="ECO:0000256" key="2">
    <source>
        <dbReference type="ARBA" id="ARBA00022692"/>
    </source>
</evidence>
<dbReference type="Proteomes" id="UP000034492">
    <property type="component" value="Unassembled WGS sequence"/>
</dbReference>
<reference evidence="8 9" key="1">
    <citation type="journal article" date="2015" name="Nature">
        <title>rRNA introns, odd ribosomes, and small enigmatic genomes across a large radiation of phyla.</title>
        <authorList>
            <person name="Brown C.T."/>
            <person name="Hug L.A."/>
            <person name="Thomas B.C."/>
            <person name="Sharon I."/>
            <person name="Castelle C.J."/>
            <person name="Singh A."/>
            <person name="Wilkins M.J."/>
            <person name="Williams K.H."/>
            <person name="Banfield J.F."/>
        </authorList>
    </citation>
    <scope>NUCLEOTIDE SEQUENCE [LARGE SCALE GENOMIC DNA]</scope>
</reference>
<keyword evidence="4 6" id="KW-0472">Membrane</keyword>
<gene>
    <name evidence="8" type="ORF">US19_C0017G0040</name>
</gene>
<dbReference type="InterPro" id="IPR051533">
    <property type="entry name" value="WaaL-like"/>
</dbReference>
<feature type="transmembrane region" description="Helical" evidence="6">
    <location>
        <begin position="66"/>
        <end position="84"/>
    </location>
</feature>
<feature type="repeat" description="TPR" evidence="5">
    <location>
        <begin position="653"/>
        <end position="686"/>
    </location>
</feature>
<evidence type="ECO:0000256" key="6">
    <source>
        <dbReference type="SAM" id="Phobius"/>
    </source>
</evidence>
<feature type="transmembrane region" description="Helical" evidence="6">
    <location>
        <begin position="219"/>
        <end position="243"/>
    </location>
</feature>
<evidence type="ECO:0000256" key="4">
    <source>
        <dbReference type="ARBA" id="ARBA00023136"/>
    </source>
</evidence>
<comment type="subcellular location">
    <subcellularLocation>
        <location evidence="1">Membrane</location>
        <topology evidence="1">Multi-pass membrane protein</topology>
    </subcellularLocation>
</comment>
<dbReference type="InterPro" id="IPR007016">
    <property type="entry name" value="O-antigen_ligase-rel_domated"/>
</dbReference>
<feature type="repeat" description="TPR" evidence="5">
    <location>
        <begin position="533"/>
        <end position="566"/>
    </location>
</feature>
<feature type="transmembrane region" description="Helical" evidence="6">
    <location>
        <begin position="35"/>
        <end position="54"/>
    </location>
</feature>
<feature type="transmembrane region" description="Helical" evidence="6">
    <location>
        <begin position="181"/>
        <end position="198"/>
    </location>
</feature>
<dbReference type="GO" id="GO:0016020">
    <property type="term" value="C:membrane"/>
    <property type="evidence" value="ECO:0007669"/>
    <property type="project" value="UniProtKB-SubCell"/>
</dbReference>
<proteinExistence type="predicted"/>
<dbReference type="AlphaFoldDB" id="A0A0G0F6J8"/>